<dbReference type="GO" id="GO:0009279">
    <property type="term" value="C:cell outer membrane"/>
    <property type="evidence" value="ECO:0007669"/>
    <property type="project" value="UniProtKB-SubCell"/>
</dbReference>
<keyword evidence="4" id="KW-0998">Cell outer membrane</keyword>
<dbReference type="Pfam" id="PF02412">
    <property type="entry name" value="TSP_3"/>
    <property type="match status" value="2"/>
</dbReference>
<evidence type="ECO:0000256" key="5">
    <source>
        <dbReference type="PROSITE-ProRule" id="PRU00473"/>
    </source>
</evidence>
<keyword evidence="3 5" id="KW-0472">Membrane</keyword>
<dbReference type="SUPFAM" id="SSF103088">
    <property type="entry name" value="OmpA-like"/>
    <property type="match status" value="1"/>
</dbReference>
<comment type="subcellular location">
    <subcellularLocation>
        <location evidence="1">Cell outer membrane</location>
    </subcellularLocation>
</comment>
<feature type="signal peptide" evidence="7">
    <location>
        <begin position="1"/>
        <end position="26"/>
    </location>
</feature>
<dbReference type="InterPro" id="IPR036737">
    <property type="entry name" value="OmpA-like_sf"/>
</dbReference>
<dbReference type="AlphaFoldDB" id="A0A4U1IYN6"/>
<dbReference type="InterPro" id="IPR006664">
    <property type="entry name" value="OMP_bac"/>
</dbReference>
<keyword evidence="10" id="KW-1185">Reference proteome</keyword>
<dbReference type="PRINTS" id="PR01023">
    <property type="entry name" value="NAFLGMOTY"/>
</dbReference>
<feature type="compositionally biased region" description="Acidic residues" evidence="6">
    <location>
        <begin position="349"/>
        <end position="361"/>
    </location>
</feature>
<dbReference type="Gene3D" id="3.30.1330.60">
    <property type="entry name" value="OmpA-like domain"/>
    <property type="match status" value="1"/>
</dbReference>
<dbReference type="SUPFAM" id="SSF103647">
    <property type="entry name" value="TSP type-3 repeat"/>
    <property type="match status" value="1"/>
</dbReference>
<accession>A0A4U1IYN6</accession>
<dbReference type="InterPro" id="IPR028974">
    <property type="entry name" value="TSP_type-3_rpt"/>
</dbReference>
<organism evidence="9 10">
    <name type="scientific">Polyangium fumosum</name>
    <dbReference type="NCBI Taxonomy" id="889272"/>
    <lineage>
        <taxon>Bacteria</taxon>
        <taxon>Pseudomonadati</taxon>
        <taxon>Myxococcota</taxon>
        <taxon>Polyangia</taxon>
        <taxon>Polyangiales</taxon>
        <taxon>Polyangiaceae</taxon>
        <taxon>Polyangium</taxon>
    </lineage>
</organism>
<dbReference type="GO" id="GO:0007155">
    <property type="term" value="P:cell adhesion"/>
    <property type="evidence" value="ECO:0007669"/>
    <property type="project" value="InterPro"/>
</dbReference>
<dbReference type="PANTHER" id="PTHR30329">
    <property type="entry name" value="STATOR ELEMENT OF FLAGELLAR MOTOR COMPLEX"/>
    <property type="match status" value="1"/>
</dbReference>
<name>A0A4U1IYN6_9BACT</name>
<evidence type="ECO:0000259" key="8">
    <source>
        <dbReference type="PROSITE" id="PS51123"/>
    </source>
</evidence>
<feature type="region of interest" description="Disordered" evidence="6">
    <location>
        <begin position="510"/>
        <end position="556"/>
    </location>
</feature>
<keyword evidence="2 7" id="KW-0732">Signal</keyword>
<dbReference type="OrthoDB" id="5482786at2"/>
<dbReference type="Proteomes" id="UP000309215">
    <property type="component" value="Unassembled WGS sequence"/>
</dbReference>
<dbReference type="Pfam" id="PF00691">
    <property type="entry name" value="OmpA"/>
    <property type="match status" value="1"/>
</dbReference>
<dbReference type="CDD" id="cd07185">
    <property type="entry name" value="OmpA_C-like"/>
    <property type="match status" value="1"/>
</dbReference>
<dbReference type="InterPro" id="IPR006690">
    <property type="entry name" value="OMPA-like_CS"/>
</dbReference>
<evidence type="ECO:0000256" key="6">
    <source>
        <dbReference type="SAM" id="MobiDB-lite"/>
    </source>
</evidence>
<feature type="compositionally biased region" description="Basic and acidic residues" evidence="6">
    <location>
        <begin position="312"/>
        <end position="327"/>
    </location>
</feature>
<sequence length="556" mass="57923">MPPWPRLLPFLLLPALALLPAPPASADDTPSLAAEPAPAGDRAFLVEHADVRGHLLPSARLLLDYARRPLVLRNPNDELDPVISDQTYFHALASLSLFYRATVSLDVPFSLTQAGSTPPSGDAFPRAAVGAALGDLRMGARVRLAGGLDEAGQGAALGLSASLWLPTGTDGYAGDGAVRARFALVAEATGKRLHGAFSGGLRTRPAVALPGVLPTRVATSLTLGLAGGFFVDGARTLTLGGELSADLPFLGGARLFDPRATVAHALVTGHYRITGGPLEIGLAMGPGLGRGAGSADVRVLALLGYAPVKAKPPPDRDSDGIPDKSDACLDLVGVESGDPLLHGCPEPPPDYDGDAVPDENDACPRAAGEATFVRKTHGCPKDTDEDGVPDKKDACPTEPGPKPPAGNGCPKPKEPEPPPVASLAEQEIVISQQVQFETGTAVLRPESDGVLGEVARVLTDHPEVTRIEVQGHTDDTGTPDVNRKLGQDRAESVVEWLVRRGIARARLVPKGYGSDKPIADNTTEEGRGKNRRVEFRILEKKPVTKDASNPAAGGAK</sequence>
<evidence type="ECO:0000313" key="9">
    <source>
        <dbReference type="EMBL" id="TKC99785.1"/>
    </source>
</evidence>
<feature type="domain" description="OmpA-like" evidence="8">
    <location>
        <begin position="423"/>
        <end position="541"/>
    </location>
</feature>
<evidence type="ECO:0000256" key="1">
    <source>
        <dbReference type="ARBA" id="ARBA00004442"/>
    </source>
</evidence>
<dbReference type="PROSITE" id="PS01068">
    <property type="entry name" value="OMPA_1"/>
    <property type="match status" value="1"/>
</dbReference>
<evidence type="ECO:0000256" key="7">
    <source>
        <dbReference type="SAM" id="SignalP"/>
    </source>
</evidence>
<protein>
    <submittedName>
        <fullName evidence="9">Porin</fullName>
    </submittedName>
</protein>
<reference evidence="9 10" key="1">
    <citation type="submission" date="2019-04" db="EMBL/GenBank/DDBJ databases">
        <authorList>
            <person name="Li Y."/>
            <person name="Wang J."/>
        </authorList>
    </citation>
    <scope>NUCLEOTIDE SEQUENCE [LARGE SCALE GENOMIC DNA]</scope>
    <source>
        <strain evidence="9 10">DSM 14668</strain>
    </source>
</reference>
<dbReference type="InterPro" id="IPR050330">
    <property type="entry name" value="Bact_OuterMem_StrucFunc"/>
</dbReference>
<gene>
    <name evidence="9" type="ORF">E8A74_36700</name>
</gene>
<feature type="region of interest" description="Disordered" evidence="6">
    <location>
        <begin position="308"/>
        <end position="327"/>
    </location>
</feature>
<evidence type="ECO:0000256" key="4">
    <source>
        <dbReference type="ARBA" id="ARBA00023237"/>
    </source>
</evidence>
<dbReference type="PROSITE" id="PS51123">
    <property type="entry name" value="OMPA_2"/>
    <property type="match status" value="1"/>
</dbReference>
<evidence type="ECO:0000313" key="10">
    <source>
        <dbReference type="Proteomes" id="UP000309215"/>
    </source>
</evidence>
<dbReference type="PANTHER" id="PTHR30329:SF21">
    <property type="entry name" value="LIPOPROTEIN YIAD-RELATED"/>
    <property type="match status" value="1"/>
</dbReference>
<dbReference type="InterPro" id="IPR006665">
    <property type="entry name" value="OmpA-like"/>
</dbReference>
<feature type="region of interest" description="Disordered" evidence="6">
    <location>
        <begin position="339"/>
        <end position="420"/>
    </location>
</feature>
<comment type="caution">
    <text evidence="9">The sequence shown here is derived from an EMBL/GenBank/DDBJ whole genome shotgun (WGS) entry which is preliminary data.</text>
</comment>
<evidence type="ECO:0000256" key="3">
    <source>
        <dbReference type="ARBA" id="ARBA00023136"/>
    </source>
</evidence>
<proteinExistence type="predicted"/>
<dbReference type="Gene3D" id="4.10.1080.10">
    <property type="entry name" value="TSP type-3 repeat"/>
    <property type="match status" value="1"/>
</dbReference>
<evidence type="ECO:0000256" key="2">
    <source>
        <dbReference type="ARBA" id="ARBA00022729"/>
    </source>
</evidence>
<dbReference type="EMBL" id="SSMQ01000053">
    <property type="protein sequence ID" value="TKC99785.1"/>
    <property type="molecule type" value="Genomic_DNA"/>
</dbReference>
<feature type="compositionally biased region" description="Basic and acidic residues" evidence="6">
    <location>
        <begin position="524"/>
        <end position="544"/>
    </location>
</feature>
<dbReference type="RefSeq" id="WP_136933754.1">
    <property type="nucleotide sequence ID" value="NZ_SSMQ01000053.1"/>
</dbReference>
<feature type="chain" id="PRO_5020761868" evidence="7">
    <location>
        <begin position="27"/>
        <end position="556"/>
    </location>
</feature>
<dbReference type="InterPro" id="IPR003367">
    <property type="entry name" value="Thrombospondin_3-like_rpt"/>
</dbReference>
<dbReference type="PRINTS" id="PR01021">
    <property type="entry name" value="OMPADOMAIN"/>
</dbReference>
<dbReference type="GO" id="GO:0005509">
    <property type="term" value="F:calcium ion binding"/>
    <property type="evidence" value="ECO:0007669"/>
    <property type="project" value="InterPro"/>
</dbReference>